<sequence>MKNKLKKLLKFGLALLAIGLLLTNCENEPQEELPNAESQEPTLTLKHYSKKNFENNTKLVSKLKEFKDNLLENKSGKYSGKSIYNKEYDFTVYTDSATYIAYNDYHSYTFPLVQGADEKITNVLFELNDQGEYDAYLVKYDYSANEFKNQDLSSLSLKTSMKPIDLVFNSLFAKTKSAYVCIYSYEYVRTGSHFTNGDSNLIEFDYGWVLDASYCETVYYEEEDKTTYNYNNNTATVTISGTSYGGSGGSTTSPTPSPYDTEELIKIDAVKSELSLNLPQRQWIDKHGGVAFQLYNFLTLEMFSDEATTEAKMRLDLEMVNDTYYTTYQWDFSKTGTYLNRMPLKYIASADVPFKAGTEKMYLLENGLVLYVADGPKIINKEIPDSISSTEVNNDGYHYIYSYHTDLFYEYRLPQPDYPKADIDFLLDAFWDGIKIVGRYATPLEDAIILIDGKDFDGVEQSKVQTAGFMIVGFIPGGKILKPVRKGTGKVWKFVIKNGDKVFTRTVRELTEETIQHFDNYVEGAKDLLQEALRKGDILDDEIIIEVGQEIRDLSYKKRRKLTWEEVKVLFKRGNDFNKKARTVYTYNEIVLETGKRLDSYIPGLEIISRKATTLADIKPETFKSYLQELINKYPKGSVINSTKLPKGTKLSGDYFLEIPLSNKSFFENSATFQQLLTQFNVDNNVLIRIKYLAE</sequence>
<protein>
    <submittedName>
        <fullName evidence="2">Uncharacterized protein</fullName>
    </submittedName>
</protein>
<keyword evidence="1" id="KW-0732">Signal</keyword>
<dbReference type="KEGG" id="taj:C1A40_16215"/>
<keyword evidence="3" id="KW-1185">Reference proteome</keyword>
<reference evidence="3" key="1">
    <citation type="submission" date="2018-01" db="EMBL/GenBank/DDBJ databases">
        <title>Complete genome of Tamlana sp. UJ94.</title>
        <authorList>
            <person name="Jung J."/>
            <person name="Chung D."/>
            <person name="Bae S.S."/>
            <person name="Baek K."/>
        </authorList>
    </citation>
    <scope>NUCLEOTIDE SEQUENCE [LARGE SCALE GENOMIC DNA]</scope>
    <source>
        <strain evidence="3">UJ94</strain>
    </source>
</reference>
<proteinExistence type="predicted"/>
<dbReference type="Proteomes" id="UP000236592">
    <property type="component" value="Chromosome"/>
</dbReference>
<accession>A0A2I7SLY1</accession>
<dbReference type="OrthoDB" id="1375493at2"/>
<evidence type="ECO:0000256" key="1">
    <source>
        <dbReference type="SAM" id="SignalP"/>
    </source>
</evidence>
<gene>
    <name evidence="2" type="ORF">C1A40_16215</name>
</gene>
<dbReference type="AlphaFoldDB" id="A0A2I7SLY1"/>
<feature type="chain" id="PRO_5014336656" evidence="1">
    <location>
        <begin position="24"/>
        <end position="695"/>
    </location>
</feature>
<feature type="signal peptide" evidence="1">
    <location>
        <begin position="1"/>
        <end position="23"/>
    </location>
</feature>
<organism evidence="2 3">
    <name type="scientific">Pseudotamlana carrageenivorans</name>
    <dbReference type="NCBI Taxonomy" id="2069432"/>
    <lineage>
        <taxon>Bacteria</taxon>
        <taxon>Pseudomonadati</taxon>
        <taxon>Bacteroidota</taxon>
        <taxon>Flavobacteriia</taxon>
        <taxon>Flavobacteriales</taxon>
        <taxon>Flavobacteriaceae</taxon>
        <taxon>Pseudotamlana</taxon>
    </lineage>
</organism>
<name>A0A2I7SLY1_9FLAO</name>
<dbReference type="RefSeq" id="WP_102996803.1">
    <property type="nucleotide sequence ID" value="NZ_CP025938.1"/>
</dbReference>
<dbReference type="EMBL" id="CP025938">
    <property type="protein sequence ID" value="AUS06890.1"/>
    <property type="molecule type" value="Genomic_DNA"/>
</dbReference>
<evidence type="ECO:0000313" key="3">
    <source>
        <dbReference type="Proteomes" id="UP000236592"/>
    </source>
</evidence>
<evidence type="ECO:0000313" key="2">
    <source>
        <dbReference type="EMBL" id="AUS06890.1"/>
    </source>
</evidence>